<dbReference type="OrthoDB" id="15077at2"/>
<dbReference type="EC" id="4.2.1.96" evidence="3"/>
<accession>A0A1X2ELF1</accession>
<dbReference type="Gene3D" id="3.30.1360.20">
    <property type="entry name" value="Transcriptional coactivator/pterin dehydratase"/>
    <property type="match status" value="1"/>
</dbReference>
<evidence type="ECO:0000256" key="3">
    <source>
        <dbReference type="ARBA" id="ARBA00013252"/>
    </source>
</evidence>
<dbReference type="CDD" id="cd00488">
    <property type="entry name" value="PCD_DCoH"/>
    <property type="match status" value="1"/>
</dbReference>
<dbReference type="AlphaFoldDB" id="A0A1X2ELF1"/>
<dbReference type="RefSeq" id="WP_085109695.1">
    <property type="nucleotide sequence ID" value="NZ_JACKSN010000007.1"/>
</dbReference>
<protein>
    <recommendedName>
        <fullName evidence="4">Putative pterin-4-alpha-carbinolamine dehydratase</fullName>
        <ecNumber evidence="3">4.2.1.96</ecNumber>
    </recommendedName>
</protein>
<evidence type="ECO:0000256" key="2">
    <source>
        <dbReference type="ARBA" id="ARBA00006472"/>
    </source>
</evidence>
<dbReference type="SUPFAM" id="SSF55248">
    <property type="entry name" value="PCD-like"/>
    <property type="match status" value="1"/>
</dbReference>
<evidence type="ECO:0000256" key="5">
    <source>
        <dbReference type="ARBA" id="ARBA00023239"/>
    </source>
</evidence>
<evidence type="ECO:0000256" key="1">
    <source>
        <dbReference type="ARBA" id="ARBA00001554"/>
    </source>
</evidence>
<name>A0A1X2ELF1_9MYCO</name>
<keyword evidence="7" id="KW-1185">Reference proteome</keyword>
<sequence>MAVLTDEQVAAALPELPGWEHADGALRLSKKFPSFLAGIDAVRRVGEHAESQDHHPDIDIRWRTVSFALVTHSEGGITDKDVAMARDISGIIEN</sequence>
<organism evidence="6 7">
    <name type="scientific">Mycolicibacillus trivialis</name>
    <dbReference type="NCBI Taxonomy" id="1798"/>
    <lineage>
        <taxon>Bacteria</taxon>
        <taxon>Bacillati</taxon>
        <taxon>Actinomycetota</taxon>
        <taxon>Actinomycetes</taxon>
        <taxon>Mycobacteriales</taxon>
        <taxon>Mycobacteriaceae</taxon>
        <taxon>Mycolicibacillus</taxon>
    </lineage>
</organism>
<gene>
    <name evidence="6" type="ORF">AWC30_08525</name>
</gene>
<comment type="similarity">
    <text evidence="2">Belongs to the pterin-4-alpha-carbinolamine dehydratase family.</text>
</comment>
<keyword evidence="5" id="KW-0456">Lyase</keyword>
<dbReference type="InterPro" id="IPR036428">
    <property type="entry name" value="PCD_sf"/>
</dbReference>
<evidence type="ECO:0000313" key="7">
    <source>
        <dbReference type="Proteomes" id="UP000193090"/>
    </source>
</evidence>
<comment type="caution">
    <text evidence="6">The sequence shown here is derived from an EMBL/GenBank/DDBJ whole genome shotgun (WGS) entry which is preliminary data.</text>
</comment>
<evidence type="ECO:0000256" key="4">
    <source>
        <dbReference type="ARBA" id="ARBA00021735"/>
    </source>
</evidence>
<dbReference type="STRING" id="1798.AWC30_08525"/>
<reference evidence="6 7" key="1">
    <citation type="submission" date="2016-01" db="EMBL/GenBank/DDBJ databases">
        <title>The new phylogeny of the genus Mycobacterium.</title>
        <authorList>
            <person name="Tarcisio F."/>
            <person name="Conor M."/>
            <person name="Antonella G."/>
            <person name="Elisabetta G."/>
            <person name="Giulia F.S."/>
            <person name="Sara T."/>
            <person name="Anna F."/>
            <person name="Clotilde B."/>
            <person name="Roberto B."/>
            <person name="Veronica D.S."/>
            <person name="Fabio R."/>
            <person name="Monica P."/>
            <person name="Olivier J."/>
            <person name="Enrico T."/>
            <person name="Nicola S."/>
        </authorList>
    </citation>
    <scope>NUCLEOTIDE SEQUENCE [LARGE SCALE GENOMIC DNA]</scope>
    <source>
        <strain evidence="6 7">DSM 44153</strain>
    </source>
</reference>
<dbReference type="PANTHER" id="PTHR12599:SF0">
    <property type="entry name" value="PTERIN-4-ALPHA-CARBINOLAMINE DEHYDRATASE"/>
    <property type="match status" value="1"/>
</dbReference>
<dbReference type="GO" id="GO:0008124">
    <property type="term" value="F:4-alpha-hydroxytetrahydrobiopterin dehydratase activity"/>
    <property type="evidence" value="ECO:0007669"/>
    <property type="project" value="UniProtKB-EC"/>
</dbReference>
<dbReference type="GO" id="GO:0006729">
    <property type="term" value="P:tetrahydrobiopterin biosynthetic process"/>
    <property type="evidence" value="ECO:0007669"/>
    <property type="project" value="InterPro"/>
</dbReference>
<dbReference type="PANTHER" id="PTHR12599">
    <property type="entry name" value="PTERIN-4-ALPHA-CARBINOLAMINE DEHYDRATASE"/>
    <property type="match status" value="1"/>
</dbReference>
<dbReference type="NCBIfam" id="NF002017">
    <property type="entry name" value="PRK00823.1-2"/>
    <property type="match status" value="1"/>
</dbReference>
<dbReference type="InterPro" id="IPR001533">
    <property type="entry name" value="Pterin_deHydtase"/>
</dbReference>
<evidence type="ECO:0000313" key="6">
    <source>
        <dbReference type="EMBL" id="ORX05855.1"/>
    </source>
</evidence>
<dbReference type="Pfam" id="PF01329">
    <property type="entry name" value="Pterin_4a"/>
    <property type="match status" value="1"/>
</dbReference>
<proteinExistence type="inferred from homology"/>
<dbReference type="Proteomes" id="UP000193090">
    <property type="component" value="Unassembled WGS sequence"/>
</dbReference>
<comment type="catalytic activity">
    <reaction evidence="1">
        <text>(4aS,6R)-4a-hydroxy-L-erythro-5,6,7,8-tetrahydrobiopterin = (6R)-L-erythro-6,7-dihydrobiopterin + H2O</text>
        <dbReference type="Rhea" id="RHEA:11920"/>
        <dbReference type="ChEBI" id="CHEBI:15377"/>
        <dbReference type="ChEBI" id="CHEBI:15642"/>
        <dbReference type="ChEBI" id="CHEBI:43120"/>
        <dbReference type="EC" id="4.2.1.96"/>
    </reaction>
</comment>
<dbReference type="EMBL" id="LQPZ01000017">
    <property type="protein sequence ID" value="ORX05855.1"/>
    <property type="molecule type" value="Genomic_DNA"/>
</dbReference>